<evidence type="ECO:0000256" key="6">
    <source>
        <dbReference type="ARBA" id="ARBA00022737"/>
    </source>
</evidence>
<keyword evidence="8" id="KW-0067">ATP-binding</keyword>
<feature type="transmembrane region" description="Helical" evidence="14">
    <location>
        <begin position="989"/>
        <end position="1012"/>
    </location>
</feature>
<dbReference type="InterPro" id="IPR011527">
    <property type="entry name" value="ABC1_TM_dom"/>
</dbReference>
<dbReference type="RefSeq" id="XP_029647437.1">
    <property type="nucleotide sequence ID" value="XM_029791577.2"/>
</dbReference>
<evidence type="ECO:0000256" key="4">
    <source>
        <dbReference type="ARBA" id="ARBA00022554"/>
    </source>
</evidence>
<dbReference type="KEGG" id="osn:115221398"/>
<feature type="transmembrane region" description="Helical" evidence="14">
    <location>
        <begin position="1169"/>
        <end position="1190"/>
    </location>
</feature>
<dbReference type="GO" id="GO:0005774">
    <property type="term" value="C:vacuolar membrane"/>
    <property type="evidence" value="ECO:0007669"/>
    <property type="project" value="UniProtKB-SubCell"/>
</dbReference>
<feature type="transmembrane region" description="Helical" evidence="14">
    <location>
        <begin position="433"/>
        <end position="452"/>
    </location>
</feature>
<accession>A0A6P7TBF5</accession>
<feature type="transmembrane region" description="Helical" evidence="14">
    <location>
        <begin position="537"/>
        <end position="564"/>
    </location>
</feature>
<feature type="transmembrane region" description="Helical" evidence="14">
    <location>
        <begin position="931"/>
        <end position="958"/>
    </location>
</feature>
<dbReference type="InterPro" id="IPR017871">
    <property type="entry name" value="ABC_transporter-like_CS"/>
</dbReference>
<dbReference type="InterPro" id="IPR027417">
    <property type="entry name" value="P-loop_NTPase"/>
</dbReference>
<dbReference type="FunFam" id="3.40.50.300:FF:000074">
    <property type="entry name" value="Multidrug resistance-associated protein 5 isoform 1"/>
    <property type="match status" value="1"/>
</dbReference>
<dbReference type="InterPro" id="IPR036640">
    <property type="entry name" value="ABC1_TM_sf"/>
</dbReference>
<keyword evidence="4" id="KW-0926">Vacuole</keyword>
<feature type="domain" description="ABC transporter" evidence="15">
    <location>
        <begin position="1263"/>
        <end position="1497"/>
    </location>
</feature>
<feature type="compositionally biased region" description="Basic and acidic residues" evidence="13">
    <location>
        <begin position="266"/>
        <end position="280"/>
    </location>
</feature>
<evidence type="ECO:0000256" key="5">
    <source>
        <dbReference type="ARBA" id="ARBA00022692"/>
    </source>
</evidence>
<dbReference type="FunFam" id="1.20.1560.10:FF:000020">
    <property type="entry name" value="ABC metal ion transporter"/>
    <property type="match status" value="1"/>
</dbReference>
<feature type="transmembrane region" description="Helical" evidence="14">
    <location>
        <begin position="458"/>
        <end position="476"/>
    </location>
</feature>
<evidence type="ECO:0000256" key="3">
    <source>
        <dbReference type="ARBA" id="ARBA00022448"/>
    </source>
</evidence>
<feature type="transmembrane region" description="Helical" evidence="14">
    <location>
        <begin position="497"/>
        <end position="517"/>
    </location>
</feature>
<evidence type="ECO:0000256" key="11">
    <source>
        <dbReference type="ARBA" id="ARBA00024220"/>
    </source>
</evidence>
<evidence type="ECO:0000256" key="12">
    <source>
        <dbReference type="ARBA" id="ARBA00047523"/>
    </source>
</evidence>
<dbReference type="Pfam" id="PF24357">
    <property type="entry name" value="TMD0_ABC"/>
    <property type="match status" value="1"/>
</dbReference>
<dbReference type="InterPro" id="IPR056227">
    <property type="entry name" value="TMD0_ABC"/>
</dbReference>
<proteinExistence type="inferred from homology"/>
<feature type="transmembrane region" description="Helical" evidence="14">
    <location>
        <begin position="169"/>
        <end position="191"/>
    </location>
</feature>
<keyword evidence="3" id="KW-0813">Transport</keyword>
<dbReference type="Pfam" id="PF00005">
    <property type="entry name" value="ABC_tran"/>
    <property type="match status" value="2"/>
</dbReference>
<evidence type="ECO:0000256" key="10">
    <source>
        <dbReference type="ARBA" id="ARBA00023136"/>
    </source>
</evidence>
<dbReference type="Gene3D" id="1.20.1560.10">
    <property type="entry name" value="ABC transporter type 1, transmembrane domain"/>
    <property type="match status" value="2"/>
</dbReference>
<keyword evidence="6" id="KW-0677">Repeat</keyword>
<comment type="subcellular location">
    <subcellularLocation>
        <location evidence="1">Vacuole membrane</location>
        <topology evidence="1">Multi-pass membrane protein</topology>
    </subcellularLocation>
</comment>
<sequence>MANDFWEQLCGDSSQFWNESLLWGNEPGSWPQFTDCFQNTVLIWIPTLFLWIITPFYAVALSQQNGRPPRPMTKKAVFQLVLCVVLSIIGIMNIIAVANSNPESSNPALYLSFLLPALNYLLVAIVSVYERKKGIWSSYPIFFFWLLQLLVGIIPFYTKIILKEQEDNLTIFVLFYISYGLNLLQLLLISWSGPTDRPQDKLTEDQLSFPSYMLFNSLTSVVKAAYRRTLQESDIPKLLPKNESHTLSKTFQKHWNNEVKSKKQKFERTYKATRETEPSEKTPLLTTESESQDVSLIESKQQINISIIWLLIRSFGGTLMLGYFFKFCSSVLMFVNPMILRKLIDFSNTDEIVWKGYIYALGLLVVDVIVSCTETLFARFNIVACLRMRAALMCAVYKKALTISSRARSRFTAGEIVNMMSVDCERINTALRMFWVMWSAPLEIIIALYFLYNILGPSVFAGISILIVLTPLNLYVTRIVGRYTLTQMEVKDKRLGIINQVLFGIKVLKLYAWESLFQKKISTVRREELNLLKKANLILSVTWFVWEVSPFMVMVASFATYIFVTGHSISVQTAFVSQSLFNLMKVPMNLLPEIFIYLAECSVSLKRVNKFLNSEDIDPDIISHDLPAGEAIKIQDGYYSWGDFKKETLQNINLTIPEGSLVALVGSVGSGKSSVLSCLLGNMHKKSGTVYVKGSVAYVPQEAWIQNATIKDNILFGKKYDAKAYQQVIDFCSLTHDLDILPGGDQTEIGEKGINLSGGQKQRVSLARAAYADSDIYLMDDPLSAVDSHVGKSIFNNLISNSGLLKNKTRLLVTHGVHWLPMVDFVIVMNNGRITSTGTYSELIEAGGDIADFLNTYASHQDKEGDEVEDEHKFGESDNISSNSARIFRRQSTINSNVSSISEPVGQKLTEEESMKEGTVSMKVYINYIKAFGVLLFISMIFFNLMIHLSNILSSFWLTEWTENPYMLNESNINTTHYKELTNMYLGGYGGFGLGVGVSAIIFSVISAYGFLNASTHLHDRMLTNVMAAPLHFFDVTPLGRITNRFSFDTDMLDNLMPDQIRNLILSSMSIITTLFAISYFIPLFIGFLLPLGCLYFLLLHFYIPTARQLQRFESVSRSPIYNHFSETLSGSVSIKAYKATSRFMSEAEKRITKNFKSYYNMKMANRWMAMRVQLMGSFLVFFSGLAGVISKGSLNGGLLGMSINFSIEITDFLNWMLYNLTEFQTSLVSIERIDDFSDIEPEAAWILDDHRPDQNWPQAGEVVLKDYSTRYRPGLELVLKGVSCHIHSGEKIGIVGRTGAGKSSLTLSLFRIIEAAKGAIIVDKENIANFGLHDVRSRFTILPQEPFLFSDSLRSNLDPFNKYTDGELWKALEHAHLVDYVKSQPSGLQYECGEGGQNLSAGQRQLVCLARALLQRSKLLVLDEATAAVDMETDTLIQQTIRSELSDCTILTIAHRLNTIMDYDRIMVLDHGRIAEFDKPEDLLKDNKSIFYQMAKNAGCI</sequence>
<name>A0A6P7TBF5_9MOLL</name>
<dbReference type="FunFam" id="3.40.50.300:FF:000293">
    <property type="entry name" value="ATP binding cassette subfamily C member 1"/>
    <property type="match status" value="1"/>
</dbReference>
<dbReference type="Proteomes" id="UP000515154">
    <property type="component" value="Linkage group LG18"/>
</dbReference>
<dbReference type="PROSITE" id="PS50929">
    <property type="entry name" value="ABC_TM1F"/>
    <property type="match status" value="2"/>
</dbReference>
<keyword evidence="9 14" id="KW-1133">Transmembrane helix</keyword>
<feature type="transmembrane region" description="Helical" evidence="14">
    <location>
        <begin position="1088"/>
        <end position="1104"/>
    </location>
</feature>
<dbReference type="CDD" id="cd18603">
    <property type="entry name" value="ABC_6TM_MRP1_2_3_6_D2_like"/>
    <property type="match status" value="1"/>
</dbReference>
<dbReference type="GO" id="GO:0016887">
    <property type="term" value="F:ATP hydrolysis activity"/>
    <property type="evidence" value="ECO:0007669"/>
    <property type="project" value="InterPro"/>
</dbReference>
<dbReference type="SUPFAM" id="SSF90123">
    <property type="entry name" value="ABC transporter transmembrane region"/>
    <property type="match status" value="2"/>
</dbReference>
<evidence type="ECO:0000313" key="17">
    <source>
        <dbReference type="Proteomes" id="UP000515154"/>
    </source>
</evidence>
<feature type="transmembrane region" description="Helical" evidence="14">
    <location>
        <begin position="76"/>
        <end position="96"/>
    </location>
</feature>
<dbReference type="Gene3D" id="3.40.50.300">
    <property type="entry name" value="P-loop containing nucleotide triphosphate hydrolases"/>
    <property type="match status" value="2"/>
</dbReference>
<feature type="transmembrane region" description="Helical" evidence="14">
    <location>
        <begin position="1064"/>
        <end position="1082"/>
    </location>
</feature>
<dbReference type="SMART" id="SM00382">
    <property type="entry name" value="AAA"/>
    <property type="match status" value="2"/>
</dbReference>
<feature type="transmembrane region" description="Helical" evidence="14">
    <location>
        <begin position="310"/>
        <end position="336"/>
    </location>
</feature>
<protein>
    <recommendedName>
        <fullName evidence="11">ABC-type glutathione-S-conjugate transporter</fullName>
        <ecNumber evidence="11">7.6.2.3</ecNumber>
    </recommendedName>
</protein>
<dbReference type="EC" id="7.6.2.3" evidence="11"/>
<feature type="transmembrane region" description="Helical" evidence="14">
    <location>
        <begin position="356"/>
        <end position="378"/>
    </location>
</feature>
<evidence type="ECO:0000256" key="9">
    <source>
        <dbReference type="ARBA" id="ARBA00022989"/>
    </source>
</evidence>
<feature type="transmembrane region" description="Helical" evidence="14">
    <location>
        <begin position="136"/>
        <end position="157"/>
    </location>
</feature>
<dbReference type="GO" id="GO:0015431">
    <property type="term" value="F:ABC-type glutathione S-conjugate transporter activity"/>
    <property type="evidence" value="ECO:0007669"/>
    <property type="project" value="UniProtKB-EC"/>
</dbReference>
<organism evidence="17 18">
    <name type="scientific">Octopus sinensis</name>
    <name type="common">East Asian common octopus</name>
    <dbReference type="NCBI Taxonomy" id="2607531"/>
    <lineage>
        <taxon>Eukaryota</taxon>
        <taxon>Metazoa</taxon>
        <taxon>Spiralia</taxon>
        <taxon>Lophotrochozoa</taxon>
        <taxon>Mollusca</taxon>
        <taxon>Cephalopoda</taxon>
        <taxon>Coleoidea</taxon>
        <taxon>Octopodiformes</taxon>
        <taxon>Octopoda</taxon>
        <taxon>Incirrata</taxon>
        <taxon>Octopodidae</taxon>
        <taxon>Octopus</taxon>
    </lineage>
</organism>
<keyword evidence="7" id="KW-0547">Nucleotide-binding</keyword>
<reference evidence="18" key="1">
    <citation type="submission" date="2025-08" db="UniProtKB">
        <authorList>
            <consortium name="RefSeq"/>
        </authorList>
    </citation>
    <scope>IDENTIFICATION</scope>
</reference>
<evidence type="ECO:0000256" key="13">
    <source>
        <dbReference type="SAM" id="MobiDB-lite"/>
    </source>
</evidence>
<keyword evidence="5 14" id="KW-0812">Transmembrane</keyword>
<dbReference type="PANTHER" id="PTHR24223:SF443">
    <property type="entry name" value="MULTIDRUG-RESISTANCE LIKE PROTEIN 1, ISOFORM I"/>
    <property type="match status" value="1"/>
</dbReference>
<evidence type="ECO:0000259" key="16">
    <source>
        <dbReference type="PROSITE" id="PS50929"/>
    </source>
</evidence>
<dbReference type="CDD" id="cd18595">
    <property type="entry name" value="ABC_6TM_MRP1_2_3_6_D1_like"/>
    <property type="match status" value="1"/>
</dbReference>
<keyword evidence="10 14" id="KW-0472">Membrane</keyword>
<feature type="domain" description="ABC transporter" evidence="15">
    <location>
        <begin position="632"/>
        <end position="856"/>
    </location>
</feature>
<evidence type="ECO:0000256" key="7">
    <source>
        <dbReference type="ARBA" id="ARBA00022741"/>
    </source>
</evidence>
<feature type="domain" description="ABC transmembrane type-1" evidence="16">
    <location>
        <begin position="940"/>
        <end position="1226"/>
    </location>
</feature>
<dbReference type="PROSITE" id="PS50893">
    <property type="entry name" value="ABC_TRANSPORTER_2"/>
    <property type="match status" value="2"/>
</dbReference>
<feature type="transmembrane region" description="Helical" evidence="14">
    <location>
        <begin position="108"/>
        <end position="129"/>
    </location>
</feature>
<keyword evidence="17" id="KW-1185">Reference proteome</keyword>
<comment type="similarity">
    <text evidence="2">Belongs to the ABC transporter superfamily. ABCC family. Conjugate transporter (TC 3.A.1.208) subfamily.</text>
</comment>
<evidence type="ECO:0000256" key="14">
    <source>
        <dbReference type="SAM" id="Phobius"/>
    </source>
</evidence>
<dbReference type="InterPro" id="IPR003593">
    <property type="entry name" value="AAA+_ATPase"/>
</dbReference>
<dbReference type="Pfam" id="PF00664">
    <property type="entry name" value="ABC_membrane"/>
    <property type="match status" value="2"/>
</dbReference>
<evidence type="ECO:0000259" key="15">
    <source>
        <dbReference type="PROSITE" id="PS50893"/>
    </source>
</evidence>
<dbReference type="PANTHER" id="PTHR24223">
    <property type="entry name" value="ATP-BINDING CASSETTE SUB-FAMILY C"/>
    <property type="match status" value="1"/>
</dbReference>
<evidence type="ECO:0000256" key="8">
    <source>
        <dbReference type="ARBA" id="ARBA00022840"/>
    </source>
</evidence>
<dbReference type="FunFam" id="1.20.1560.10:FF:000010">
    <property type="entry name" value="Multidrug resistance-associated ABC transporter"/>
    <property type="match status" value="1"/>
</dbReference>
<evidence type="ECO:0000313" key="18">
    <source>
        <dbReference type="RefSeq" id="XP_029647437.1"/>
    </source>
</evidence>
<feature type="transmembrane region" description="Helical" evidence="14">
    <location>
        <begin position="41"/>
        <end position="60"/>
    </location>
</feature>
<gene>
    <name evidence="18" type="primary">LOC115221398</name>
</gene>
<dbReference type="SUPFAM" id="SSF52540">
    <property type="entry name" value="P-loop containing nucleoside triphosphate hydrolases"/>
    <property type="match status" value="2"/>
</dbReference>
<comment type="catalytic activity">
    <reaction evidence="12">
        <text>leukotriene C4(in) + ATP + H2O = leukotriene C4(out) + ADP + phosphate + H(+)</text>
        <dbReference type="Rhea" id="RHEA:38963"/>
        <dbReference type="ChEBI" id="CHEBI:15377"/>
        <dbReference type="ChEBI" id="CHEBI:15378"/>
        <dbReference type="ChEBI" id="CHEBI:30616"/>
        <dbReference type="ChEBI" id="CHEBI:43474"/>
        <dbReference type="ChEBI" id="CHEBI:57973"/>
        <dbReference type="ChEBI" id="CHEBI:456216"/>
    </reaction>
    <physiologicalReaction direction="left-to-right" evidence="12">
        <dbReference type="Rhea" id="RHEA:38964"/>
    </physiologicalReaction>
</comment>
<feature type="region of interest" description="Disordered" evidence="13">
    <location>
        <begin position="266"/>
        <end position="285"/>
    </location>
</feature>
<dbReference type="CDD" id="cd03244">
    <property type="entry name" value="ABCC_MRP_domain2"/>
    <property type="match status" value="1"/>
</dbReference>
<feature type="domain" description="ABC transmembrane type-1" evidence="16">
    <location>
        <begin position="324"/>
        <end position="600"/>
    </location>
</feature>
<evidence type="ECO:0000256" key="1">
    <source>
        <dbReference type="ARBA" id="ARBA00004128"/>
    </source>
</evidence>
<dbReference type="PROSITE" id="PS00211">
    <property type="entry name" value="ABC_TRANSPORTER_1"/>
    <property type="match status" value="2"/>
</dbReference>
<dbReference type="InterPro" id="IPR003439">
    <property type="entry name" value="ABC_transporter-like_ATP-bd"/>
</dbReference>
<dbReference type="InterPro" id="IPR050173">
    <property type="entry name" value="ABC_transporter_C-like"/>
</dbReference>
<dbReference type="GO" id="GO:0000323">
    <property type="term" value="C:lytic vacuole"/>
    <property type="evidence" value="ECO:0007669"/>
    <property type="project" value="UniProtKB-ARBA"/>
</dbReference>
<dbReference type="GO" id="GO:0005524">
    <property type="term" value="F:ATP binding"/>
    <property type="evidence" value="ECO:0007669"/>
    <property type="project" value="UniProtKB-KW"/>
</dbReference>
<dbReference type="CDD" id="cd03250">
    <property type="entry name" value="ABCC_MRP_domain1"/>
    <property type="match status" value="1"/>
</dbReference>
<evidence type="ECO:0000256" key="2">
    <source>
        <dbReference type="ARBA" id="ARBA00009726"/>
    </source>
</evidence>